<protein>
    <submittedName>
        <fullName evidence="1">Uncharacterized protein</fullName>
    </submittedName>
</protein>
<dbReference type="AlphaFoldDB" id="A0A2M7FYU2"/>
<sequence length="91" mass="10269">MGNSFLKRLAEFFTVLRLQPAFVIRIDREAAFLDGGQVDPVFLRGCSEIAALYQLQGGLVLGLSRPGRIQLQFREIPEGCQQNFRNLWASL</sequence>
<reference evidence="1 2" key="1">
    <citation type="submission" date="2017-09" db="EMBL/GenBank/DDBJ databases">
        <title>Depth-based differentiation of microbial function through sediment-hosted aquifers and enrichment of novel symbionts in the deep terrestrial subsurface.</title>
        <authorList>
            <person name="Probst A.J."/>
            <person name="Ladd B."/>
            <person name="Jarett J.K."/>
            <person name="Geller-Mcgrath D.E."/>
            <person name="Sieber C.M."/>
            <person name="Emerson J.B."/>
            <person name="Anantharaman K."/>
            <person name="Thomas B.C."/>
            <person name="Malmstrom R."/>
            <person name="Stieglmeier M."/>
            <person name="Klingl A."/>
            <person name="Woyke T."/>
            <person name="Ryan C.M."/>
            <person name="Banfield J.F."/>
        </authorList>
    </citation>
    <scope>NUCLEOTIDE SEQUENCE [LARGE SCALE GENOMIC DNA]</scope>
    <source>
        <strain evidence="1">CG17_big_fil_post_rev_8_21_14_2_50_48_46</strain>
    </source>
</reference>
<dbReference type="Proteomes" id="UP000231019">
    <property type="component" value="Unassembled WGS sequence"/>
</dbReference>
<comment type="caution">
    <text evidence="1">The sequence shown here is derived from an EMBL/GenBank/DDBJ whole genome shotgun (WGS) entry which is preliminary data.</text>
</comment>
<dbReference type="EMBL" id="PFFQ01000062">
    <property type="protein sequence ID" value="PIW14236.1"/>
    <property type="molecule type" value="Genomic_DNA"/>
</dbReference>
<evidence type="ECO:0000313" key="2">
    <source>
        <dbReference type="Proteomes" id="UP000231019"/>
    </source>
</evidence>
<organism evidence="1 2">
    <name type="scientific">bacterium (Candidatus Blackallbacteria) CG17_big_fil_post_rev_8_21_14_2_50_48_46</name>
    <dbReference type="NCBI Taxonomy" id="2014261"/>
    <lineage>
        <taxon>Bacteria</taxon>
        <taxon>Candidatus Blackallbacteria</taxon>
    </lineage>
</organism>
<evidence type="ECO:0000313" key="1">
    <source>
        <dbReference type="EMBL" id="PIW14236.1"/>
    </source>
</evidence>
<name>A0A2M7FYU2_9BACT</name>
<gene>
    <name evidence="1" type="ORF">COW36_22465</name>
</gene>
<proteinExistence type="predicted"/>
<accession>A0A2M7FYU2</accession>